<keyword evidence="1" id="KW-0378">Hydrolase</keyword>
<dbReference type="GO" id="GO:0016791">
    <property type="term" value="F:phosphatase activity"/>
    <property type="evidence" value="ECO:0007669"/>
    <property type="project" value="TreeGrafter"/>
</dbReference>
<keyword evidence="2" id="KW-1185">Reference proteome</keyword>
<reference evidence="1 2" key="1">
    <citation type="submission" date="2020-08" db="EMBL/GenBank/DDBJ databases">
        <title>Sequencing the genomes of 1000 actinobacteria strains.</title>
        <authorList>
            <person name="Klenk H.-P."/>
        </authorList>
    </citation>
    <scope>NUCLEOTIDE SEQUENCE [LARGE SCALE GENOMIC DNA]</scope>
    <source>
        <strain evidence="1 2">DSM 19079</strain>
    </source>
</reference>
<evidence type="ECO:0000313" key="2">
    <source>
        <dbReference type="Proteomes" id="UP000560081"/>
    </source>
</evidence>
<dbReference type="Proteomes" id="UP000560081">
    <property type="component" value="Unassembled WGS sequence"/>
</dbReference>
<dbReference type="Pfam" id="PF13344">
    <property type="entry name" value="Hydrolase_6"/>
    <property type="match status" value="1"/>
</dbReference>
<dbReference type="AlphaFoldDB" id="A0A4Y8WZY5"/>
<dbReference type="EMBL" id="JACHMC010000001">
    <property type="protein sequence ID" value="MBB4882431.1"/>
    <property type="molecule type" value="Genomic_DNA"/>
</dbReference>
<evidence type="ECO:0000313" key="1">
    <source>
        <dbReference type="EMBL" id="MBB4882431.1"/>
    </source>
</evidence>
<dbReference type="SUPFAM" id="SSF56784">
    <property type="entry name" value="HAD-like"/>
    <property type="match status" value="1"/>
</dbReference>
<dbReference type="NCBIfam" id="TIGR01549">
    <property type="entry name" value="HAD-SF-IA-v1"/>
    <property type="match status" value="1"/>
</dbReference>
<dbReference type="RefSeq" id="WP_135030345.1">
    <property type="nucleotide sequence ID" value="NZ_BMLA01000001.1"/>
</dbReference>
<dbReference type="GO" id="GO:0005737">
    <property type="term" value="C:cytoplasm"/>
    <property type="evidence" value="ECO:0007669"/>
    <property type="project" value="TreeGrafter"/>
</dbReference>
<proteinExistence type="predicted"/>
<dbReference type="InterPro" id="IPR006439">
    <property type="entry name" value="HAD-SF_hydro_IA"/>
</dbReference>
<dbReference type="PANTHER" id="PTHR19288">
    <property type="entry name" value="4-NITROPHENYLPHOSPHATASE-RELATED"/>
    <property type="match status" value="1"/>
</dbReference>
<gene>
    <name evidence="1" type="ORF">BJ976_000782</name>
</gene>
<dbReference type="Pfam" id="PF13242">
    <property type="entry name" value="Hydrolase_like"/>
    <property type="match status" value="1"/>
</dbReference>
<dbReference type="InterPro" id="IPR006357">
    <property type="entry name" value="HAD-SF_hydro_IIA"/>
</dbReference>
<comment type="caution">
    <text evidence="1">The sequence shown here is derived from an EMBL/GenBank/DDBJ whole genome shotgun (WGS) entry which is preliminary data.</text>
</comment>
<dbReference type="InterPro" id="IPR023214">
    <property type="entry name" value="HAD_sf"/>
</dbReference>
<protein>
    <submittedName>
        <fullName evidence="1">HAD superfamily hydrolase (TIGR01450 family)</fullName>
    </submittedName>
</protein>
<sequence length="280" mass="28563">MSRPTFFGGHDGLLCDLDGVVYAGAGPLPGAVEALAELRRRGVPVGFVTNNASRPPGRVAAHLQELGVQADPGEVFGSAPAGAALLEETLQDRLGRSTGRVLVVGSAYLRGLVEQRGHTVVSSAAERPDAVLQGFDPGIGWSELAEAAYAVNAGAAWVATNLDLSIPRAEGVAPGNGALVAAVGHATGTAPVAAGKPEPQLFRLAARELGLARPLMVGDRLDTDIRGANAAGIETALVLTGVDTRESAGRAPAADRPAWIVPDLTALLTDAPAREDDSRG</sequence>
<accession>A0A4Y8WZY5</accession>
<dbReference type="NCBIfam" id="TIGR01460">
    <property type="entry name" value="HAD-SF-IIA"/>
    <property type="match status" value="1"/>
</dbReference>
<organism evidence="1 2">
    <name type="scientific">Micrococcus flavus</name>
    <dbReference type="NCBI Taxonomy" id="384602"/>
    <lineage>
        <taxon>Bacteria</taxon>
        <taxon>Bacillati</taxon>
        <taxon>Actinomycetota</taxon>
        <taxon>Actinomycetes</taxon>
        <taxon>Micrococcales</taxon>
        <taxon>Micrococcaceae</taxon>
        <taxon>Micrococcus</taxon>
    </lineage>
</organism>
<dbReference type="PANTHER" id="PTHR19288:SF95">
    <property type="entry name" value="D-GLYCEROL 3-PHOSPHATE PHOSPHATASE"/>
    <property type="match status" value="1"/>
</dbReference>
<name>A0A4Y8WZY5_9MICC</name>
<dbReference type="Gene3D" id="3.40.50.1000">
    <property type="entry name" value="HAD superfamily/HAD-like"/>
    <property type="match status" value="2"/>
</dbReference>
<dbReference type="InterPro" id="IPR036412">
    <property type="entry name" value="HAD-like_sf"/>
</dbReference>
<dbReference type="OrthoDB" id="3400930at2"/>